<dbReference type="Proteomes" id="UP000326953">
    <property type="component" value="Unassembled WGS sequence"/>
</dbReference>
<reference evidence="4 5" key="1">
    <citation type="submission" date="2019-09" db="EMBL/GenBank/DDBJ databases">
        <authorList>
            <person name="Chandra G."/>
            <person name="Truman W A."/>
        </authorList>
    </citation>
    <scope>NUCLEOTIDE SEQUENCE [LARGE SCALE GENOMIC DNA]</scope>
    <source>
        <strain evidence="4">PS662</strain>
    </source>
</reference>
<dbReference type="Pfam" id="PF00675">
    <property type="entry name" value="Peptidase_M16"/>
    <property type="match status" value="1"/>
</dbReference>
<evidence type="ECO:0000313" key="5">
    <source>
        <dbReference type="Proteomes" id="UP000326953"/>
    </source>
</evidence>
<dbReference type="EMBL" id="CABVHK010000007">
    <property type="protein sequence ID" value="VVM85664.1"/>
    <property type="molecule type" value="Genomic_DNA"/>
</dbReference>
<dbReference type="InterPro" id="IPR011765">
    <property type="entry name" value="Pept_M16_N"/>
</dbReference>
<dbReference type="PROSITE" id="PS51257">
    <property type="entry name" value="PROKAR_LIPOPROTEIN"/>
    <property type="match status" value="1"/>
</dbReference>
<dbReference type="InterPro" id="IPR007863">
    <property type="entry name" value="Peptidase_M16_C"/>
</dbReference>
<dbReference type="InterPro" id="IPR011249">
    <property type="entry name" value="Metalloenz_LuxS/M16"/>
</dbReference>
<dbReference type="AlphaFoldDB" id="A0A5E6SXH1"/>
<feature type="domain" description="Peptidase M16 N-terminal" evidence="2">
    <location>
        <begin position="85"/>
        <end position="220"/>
    </location>
</feature>
<dbReference type="GO" id="GO:0046872">
    <property type="term" value="F:metal ion binding"/>
    <property type="evidence" value="ECO:0007669"/>
    <property type="project" value="InterPro"/>
</dbReference>
<evidence type="ECO:0000313" key="4">
    <source>
        <dbReference type="EMBL" id="VVM85664.1"/>
    </source>
</evidence>
<feature type="domain" description="Peptidase M16 C-terminal" evidence="3">
    <location>
        <begin position="226"/>
        <end position="403"/>
    </location>
</feature>
<sequence length="500" mass="54067" precursor="true">MNNSARGPRAALFCLVLTGCLPVRLMAADAPLPAPAGFPASVLQSLLEIDTTQSKPRPLTIKGWKTKADTKTLFIGSSALPIFDIHVSFAAGSALENNKPGLAGVTFGMMNEGVDGKTDHAAISETFDGLGAKLEMKLDQERATYSLRSLSDPEKSAPALQLFAQILGQPSLSDEALVRVKSELGGLLQSRQQQPAEIASLRLHELLAPETVYARSIYGTDAGLASITRQAVQDFHRQAYSARRAQITVVGDLSLEQAQAISLQIANALPDTTVSTSPAEPLKPAGAQMTSHVERPQEQVHVLLGQPSLSRQHEDFVALYAATLIFGGGGNSHLMTELRHKRGLVYDARIQTTDWAGSGLTAISLDISPQFSDGTVALVRSMFSNYLRDGPTRTELDHLKRRLANRSVLDSASNAQILKRLVEINRHHLPLDLDFFVEQVQRLTLEQIKTALNKHLSDDQWRVVTVGPTAAQLPLVHPANAPADDPSRHTCRADASFVAS</sequence>
<feature type="signal peptide" evidence="1">
    <location>
        <begin position="1"/>
        <end position="27"/>
    </location>
</feature>
<dbReference type="InterPro" id="IPR050361">
    <property type="entry name" value="MPP/UQCRC_Complex"/>
</dbReference>
<dbReference type="PANTHER" id="PTHR11851">
    <property type="entry name" value="METALLOPROTEASE"/>
    <property type="match status" value="1"/>
</dbReference>
<dbReference type="RefSeq" id="WP_191632380.1">
    <property type="nucleotide sequence ID" value="NZ_CABVHK010000007.1"/>
</dbReference>
<evidence type="ECO:0000259" key="2">
    <source>
        <dbReference type="Pfam" id="PF00675"/>
    </source>
</evidence>
<dbReference type="Gene3D" id="3.30.830.10">
    <property type="entry name" value="Metalloenzyme, LuxS/M16 peptidase-like"/>
    <property type="match status" value="2"/>
</dbReference>
<keyword evidence="1" id="KW-0732">Signal</keyword>
<name>A0A5E6SXH1_PSEFL</name>
<feature type="chain" id="PRO_5022976345" description="Zinc protease" evidence="1">
    <location>
        <begin position="28"/>
        <end position="500"/>
    </location>
</feature>
<gene>
    <name evidence="4" type="ORF">PS662_02563</name>
</gene>
<proteinExistence type="predicted"/>
<dbReference type="PANTHER" id="PTHR11851:SF224">
    <property type="entry name" value="PROCESSING PROTEASE"/>
    <property type="match status" value="1"/>
</dbReference>
<organism evidence="4 5">
    <name type="scientific">Pseudomonas fluorescens</name>
    <dbReference type="NCBI Taxonomy" id="294"/>
    <lineage>
        <taxon>Bacteria</taxon>
        <taxon>Pseudomonadati</taxon>
        <taxon>Pseudomonadota</taxon>
        <taxon>Gammaproteobacteria</taxon>
        <taxon>Pseudomonadales</taxon>
        <taxon>Pseudomonadaceae</taxon>
        <taxon>Pseudomonas</taxon>
    </lineage>
</organism>
<dbReference type="Pfam" id="PF05193">
    <property type="entry name" value="Peptidase_M16_C"/>
    <property type="match status" value="1"/>
</dbReference>
<evidence type="ECO:0000256" key="1">
    <source>
        <dbReference type="SAM" id="SignalP"/>
    </source>
</evidence>
<protein>
    <recommendedName>
        <fullName evidence="6">Zinc protease</fullName>
    </recommendedName>
</protein>
<evidence type="ECO:0000259" key="3">
    <source>
        <dbReference type="Pfam" id="PF05193"/>
    </source>
</evidence>
<dbReference type="SUPFAM" id="SSF63411">
    <property type="entry name" value="LuxS/MPP-like metallohydrolase"/>
    <property type="match status" value="2"/>
</dbReference>
<evidence type="ECO:0008006" key="6">
    <source>
        <dbReference type="Google" id="ProtNLM"/>
    </source>
</evidence>
<accession>A0A5E6SXH1</accession>